<proteinExistence type="predicted"/>
<evidence type="ECO:0000259" key="1">
    <source>
        <dbReference type="Pfam" id="PF04545"/>
    </source>
</evidence>
<dbReference type="STRING" id="1120976.SAMN03080606_02872"/>
<dbReference type="InterPro" id="IPR013324">
    <property type="entry name" value="RNA_pol_sigma_r3/r4-like"/>
</dbReference>
<dbReference type="Pfam" id="PF04545">
    <property type="entry name" value="Sigma70_r4"/>
    <property type="match status" value="1"/>
</dbReference>
<accession>A0A1G5JJ91</accession>
<dbReference type="InterPro" id="IPR007630">
    <property type="entry name" value="RNA_pol_sigma70_r4"/>
</dbReference>
<organism evidence="2 3">
    <name type="scientific">Alkaliphilus peptidifermentans DSM 18978</name>
    <dbReference type="NCBI Taxonomy" id="1120976"/>
    <lineage>
        <taxon>Bacteria</taxon>
        <taxon>Bacillati</taxon>
        <taxon>Bacillota</taxon>
        <taxon>Clostridia</taxon>
        <taxon>Peptostreptococcales</taxon>
        <taxon>Natronincolaceae</taxon>
        <taxon>Alkaliphilus</taxon>
    </lineage>
</organism>
<feature type="domain" description="RNA polymerase sigma-70 region 4" evidence="1">
    <location>
        <begin position="66"/>
        <end position="110"/>
    </location>
</feature>
<dbReference type="GO" id="GO:0003700">
    <property type="term" value="F:DNA-binding transcription factor activity"/>
    <property type="evidence" value="ECO:0007669"/>
    <property type="project" value="InterPro"/>
</dbReference>
<dbReference type="GO" id="GO:0006352">
    <property type="term" value="P:DNA-templated transcription initiation"/>
    <property type="evidence" value="ECO:0007669"/>
    <property type="project" value="InterPro"/>
</dbReference>
<dbReference type="OrthoDB" id="9795666at2"/>
<reference evidence="2 3" key="1">
    <citation type="submission" date="2016-10" db="EMBL/GenBank/DDBJ databases">
        <authorList>
            <person name="de Groot N.N."/>
        </authorList>
    </citation>
    <scope>NUCLEOTIDE SEQUENCE [LARGE SCALE GENOMIC DNA]</scope>
    <source>
        <strain evidence="2 3">DSM 18978</strain>
    </source>
</reference>
<dbReference type="Gene3D" id="1.10.10.10">
    <property type="entry name" value="Winged helix-like DNA-binding domain superfamily/Winged helix DNA-binding domain"/>
    <property type="match status" value="1"/>
</dbReference>
<evidence type="ECO:0000313" key="3">
    <source>
        <dbReference type="Proteomes" id="UP000198636"/>
    </source>
</evidence>
<dbReference type="EMBL" id="FMUS01000020">
    <property type="protein sequence ID" value="SCY88387.1"/>
    <property type="molecule type" value="Genomic_DNA"/>
</dbReference>
<dbReference type="Proteomes" id="UP000198636">
    <property type="component" value="Unassembled WGS sequence"/>
</dbReference>
<sequence length="124" mass="13895">MVGYRHQISNQGGNIMGIGKFKMDTSKELQGVLSNINQLSSLRYTSSGYDASDILIDYLRAYEKAGLTEKQEKIINLVYKREYTQKEAAEILGCSQQAVQQHIKASFKKIVEAYKGDLPGEQGK</sequence>
<keyword evidence="3" id="KW-1185">Reference proteome</keyword>
<name>A0A1G5JJ91_9FIRM</name>
<protein>
    <submittedName>
        <fullName evidence="2">RNA polymerase sigma factor, sigma-70 family</fullName>
    </submittedName>
</protein>
<dbReference type="SUPFAM" id="SSF88659">
    <property type="entry name" value="Sigma3 and sigma4 domains of RNA polymerase sigma factors"/>
    <property type="match status" value="1"/>
</dbReference>
<dbReference type="InterPro" id="IPR036388">
    <property type="entry name" value="WH-like_DNA-bd_sf"/>
</dbReference>
<evidence type="ECO:0000313" key="2">
    <source>
        <dbReference type="EMBL" id="SCY88387.1"/>
    </source>
</evidence>
<gene>
    <name evidence="2" type="ORF">SAMN03080606_02872</name>
</gene>
<dbReference type="AlphaFoldDB" id="A0A1G5JJ91"/>